<organism evidence="2">
    <name type="scientific">uncultured Eubacteriales bacterium</name>
    <dbReference type="NCBI Taxonomy" id="172733"/>
    <lineage>
        <taxon>Bacteria</taxon>
        <taxon>Bacillati</taxon>
        <taxon>Bacillota</taxon>
        <taxon>Clostridia</taxon>
        <taxon>Eubacteriales</taxon>
        <taxon>environmental samples</taxon>
    </lineage>
</organism>
<accession>A0A212JAJ6</accession>
<name>A0A212JAJ6_9FIRM</name>
<feature type="transmembrane region" description="Helical" evidence="1">
    <location>
        <begin position="12"/>
        <end position="33"/>
    </location>
</feature>
<dbReference type="PROSITE" id="PS51257">
    <property type="entry name" value="PROKAR_LIPOPROTEIN"/>
    <property type="match status" value="1"/>
</dbReference>
<keyword evidence="1" id="KW-0472">Membrane</keyword>
<evidence type="ECO:0000313" key="2">
    <source>
        <dbReference type="EMBL" id="SBV96442.1"/>
    </source>
</evidence>
<protein>
    <submittedName>
        <fullName evidence="2">Uncharacterized protein</fullName>
    </submittedName>
</protein>
<keyword evidence="1" id="KW-0812">Transmembrane</keyword>
<sequence length="98" mass="11343">MNLSRICHTPHLSPTQLILGGGFLLMACCLRMFTHCTQPEYTRNAAGNTYTLFTYFSPHPAHYRVGVLFAARFPTIFTHRIRTEYIMIAETQRIEYIT</sequence>
<keyword evidence="1" id="KW-1133">Transmembrane helix</keyword>
<proteinExistence type="predicted"/>
<gene>
    <name evidence="2" type="ORF">KL86CLO1_10778</name>
</gene>
<dbReference type="EMBL" id="FLUN01000001">
    <property type="protein sequence ID" value="SBV96442.1"/>
    <property type="molecule type" value="Genomic_DNA"/>
</dbReference>
<evidence type="ECO:0000256" key="1">
    <source>
        <dbReference type="SAM" id="Phobius"/>
    </source>
</evidence>
<dbReference type="AlphaFoldDB" id="A0A212JAJ6"/>
<reference evidence="2" key="1">
    <citation type="submission" date="2016-04" db="EMBL/GenBank/DDBJ databases">
        <authorList>
            <person name="Evans L.H."/>
            <person name="Alamgir A."/>
            <person name="Owens N."/>
            <person name="Weber N.D."/>
            <person name="Virtaneva K."/>
            <person name="Barbian K."/>
            <person name="Babar A."/>
            <person name="Rosenke K."/>
        </authorList>
    </citation>
    <scope>NUCLEOTIDE SEQUENCE</scope>
    <source>
        <strain evidence="2">86</strain>
    </source>
</reference>